<protein>
    <recommendedName>
        <fullName evidence="3">RNA polymerase sigma-70 region 2 domain-containing protein</fullName>
    </recommendedName>
</protein>
<reference evidence="1 2" key="1">
    <citation type="journal article" date="2019" name="Microorganisms">
        <title>Systematic Affiliation and Genome Analysis of Subtercola vilae DB165(T) with Particular Emphasis on Cold Adaptation of an Isolate from a High-Altitude Cold Volcano Lake.</title>
        <authorList>
            <person name="Villalobos A.S."/>
            <person name="Wiese J."/>
            <person name="Imhoff J.F."/>
            <person name="Dorador C."/>
            <person name="Keller A."/>
            <person name="Hentschel U."/>
        </authorList>
    </citation>
    <scope>NUCLEOTIDE SEQUENCE [LARGE SCALE GENOMIC DNA]</scope>
    <source>
        <strain evidence="1 2">DB165</strain>
    </source>
</reference>
<evidence type="ECO:0000313" key="2">
    <source>
        <dbReference type="Proteomes" id="UP000306192"/>
    </source>
</evidence>
<dbReference type="SUPFAM" id="SSF88946">
    <property type="entry name" value="Sigma2 domain of RNA polymerase sigma factors"/>
    <property type="match status" value="1"/>
</dbReference>
<dbReference type="GO" id="GO:0003700">
    <property type="term" value="F:DNA-binding transcription factor activity"/>
    <property type="evidence" value="ECO:0007669"/>
    <property type="project" value="InterPro"/>
</dbReference>
<dbReference type="GO" id="GO:0006352">
    <property type="term" value="P:DNA-templated transcription initiation"/>
    <property type="evidence" value="ECO:0007669"/>
    <property type="project" value="InterPro"/>
</dbReference>
<organism evidence="1 2">
    <name type="scientific">Subtercola vilae</name>
    <dbReference type="NCBI Taxonomy" id="2056433"/>
    <lineage>
        <taxon>Bacteria</taxon>
        <taxon>Bacillati</taxon>
        <taxon>Actinomycetota</taxon>
        <taxon>Actinomycetes</taxon>
        <taxon>Micrococcales</taxon>
        <taxon>Microbacteriaceae</taxon>
        <taxon>Subtercola</taxon>
    </lineage>
</organism>
<dbReference type="InterPro" id="IPR013325">
    <property type="entry name" value="RNA_pol_sigma_r2"/>
</dbReference>
<dbReference type="Gene3D" id="1.10.1740.10">
    <property type="match status" value="1"/>
</dbReference>
<sequence length="117" mass="12611">MSIHDAVADDPPVSGLSFAADLLRRVAQGDHDAFGDFYDVMSARVHGIVCAGIDDKLLAEELTGEIFLEFWRSAPARISAAEPLRSVLLFAHRSVEERRALLPGASASVAGRHSSRP</sequence>
<dbReference type="AlphaFoldDB" id="A0A4T2BZN5"/>
<name>A0A4T2BZN5_9MICO</name>
<dbReference type="RefSeq" id="WP_136641869.1">
    <property type="nucleotide sequence ID" value="NZ_QYRT01000012.1"/>
</dbReference>
<dbReference type="EMBL" id="QYRT01000012">
    <property type="protein sequence ID" value="TIH37443.1"/>
    <property type="molecule type" value="Genomic_DNA"/>
</dbReference>
<accession>A0A4T2BZN5</accession>
<gene>
    <name evidence="1" type="ORF">D4765_08550</name>
</gene>
<keyword evidence="2" id="KW-1185">Reference proteome</keyword>
<dbReference type="Proteomes" id="UP000306192">
    <property type="component" value="Unassembled WGS sequence"/>
</dbReference>
<comment type="caution">
    <text evidence="1">The sequence shown here is derived from an EMBL/GenBank/DDBJ whole genome shotgun (WGS) entry which is preliminary data.</text>
</comment>
<dbReference type="OrthoDB" id="9784272at2"/>
<evidence type="ECO:0008006" key="3">
    <source>
        <dbReference type="Google" id="ProtNLM"/>
    </source>
</evidence>
<proteinExistence type="predicted"/>
<evidence type="ECO:0000313" key="1">
    <source>
        <dbReference type="EMBL" id="TIH37443.1"/>
    </source>
</evidence>